<proteinExistence type="predicted"/>
<dbReference type="STRING" id="768706.Desor_3823"/>
<dbReference type="OrthoDB" id="3034727at2"/>
<keyword evidence="3" id="KW-1185">Reference proteome</keyword>
<dbReference type="Proteomes" id="UP000006346">
    <property type="component" value="Chromosome"/>
</dbReference>
<dbReference type="RefSeq" id="WP_014186089.1">
    <property type="nucleotide sequence ID" value="NC_016584.1"/>
</dbReference>
<feature type="chain" id="PRO_5003505067" description="FlgD Ig-like domain-containing protein" evidence="1">
    <location>
        <begin position="30"/>
        <end position="230"/>
    </location>
</feature>
<evidence type="ECO:0000313" key="3">
    <source>
        <dbReference type="Proteomes" id="UP000006346"/>
    </source>
</evidence>
<sequence>MNKRFYIRFVALLMVFVCTVILMPVTTTAGTDGNATLVKSYNKDGKFSMVIDLTTPDNGFATFEIFLTDANGNVYTRWNNISSSYTSGTRQYTFSRSYANTPEGQYKMNVVATNAYGNSKNFSWVVNHKKTIIIAFKDTYKVKNADGTYSQQFNFTSVNGKGKTFHVELYTNDGKFIKSFSYTASSDNSNWWAKWNYYPDKGVKMKSGSYILKYWVDGGNPKQTTITISI</sequence>
<evidence type="ECO:0008006" key="4">
    <source>
        <dbReference type="Google" id="ProtNLM"/>
    </source>
</evidence>
<dbReference type="HOGENOM" id="CLU_1203244_0_0_9"/>
<feature type="signal peptide" evidence="1">
    <location>
        <begin position="1"/>
        <end position="29"/>
    </location>
</feature>
<name>G7W9E5_DESOD</name>
<dbReference type="EMBL" id="CP003108">
    <property type="protein sequence ID" value="AET69282.1"/>
    <property type="molecule type" value="Genomic_DNA"/>
</dbReference>
<accession>G7W9E5</accession>
<evidence type="ECO:0000313" key="2">
    <source>
        <dbReference type="EMBL" id="AET69282.1"/>
    </source>
</evidence>
<dbReference type="PATRIC" id="fig|768706.3.peg.3867"/>
<reference evidence="3" key="1">
    <citation type="submission" date="2011-11" db="EMBL/GenBank/DDBJ databases">
        <title>Complete sequence of Desulfosporosinus orientis DSM 765.</title>
        <authorList>
            <person name="Lucas S."/>
            <person name="Han J."/>
            <person name="Lapidus A."/>
            <person name="Cheng J.-F."/>
            <person name="Goodwin L."/>
            <person name="Pitluck S."/>
            <person name="Peters L."/>
            <person name="Ovchinnikova G."/>
            <person name="Teshima H."/>
            <person name="Detter J.C."/>
            <person name="Han C."/>
            <person name="Tapia R."/>
            <person name="Land M."/>
            <person name="Hauser L."/>
            <person name="Kyrpides N."/>
            <person name="Ivanova N."/>
            <person name="Pagani I."/>
            <person name="Pester M."/>
            <person name="Spring S."/>
            <person name="Ollivier B."/>
            <person name="Rattei T."/>
            <person name="Klenk H.-P."/>
            <person name="Wagner M."/>
            <person name="Loy A."/>
            <person name="Woyke T."/>
        </authorList>
    </citation>
    <scope>NUCLEOTIDE SEQUENCE [LARGE SCALE GENOMIC DNA]</scope>
    <source>
        <strain evidence="3">ATCC 19365 / DSM 765 / NCIMB 8382 / VKM B-1628</strain>
    </source>
</reference>
<keyword evidence="1" id="KW-0732">Signal</keyword>
<reference evidence="2 3" key="2">
    <citation type="journal article" date="2012" name="J. Bacteriol.">
        <title>Complete genome sequences of Desulfosporosinus orientis DSM765T, Desulfosporosinus youngiae DSM17734T, Desulfosporosinus meridiei DSM13257T, and Desulfosporosinus acidiphilus DSM22704T.</title>
        <authorList>
            <person name="Pester M."/>
            <person name="Brambilla E."/>
            <person name="Alazard D."/>
            <person name="Rattei T."/>
            <person name="Weinmaier T."/>
            <person name="Han J."/>
            <person name="Lucas S."/>
            <person name="Lapidus A."/>
            <person name="Cheng J.F."/>
            <person name="Goodwin L."/>
            <person name="Pitluck S."/>
            <person name="Peters L."/>
            <person name="Ovchinnikova G."/>
            <person name="Teshima H."/>
            <person name="Detter J.C."/>
            <person name="Han C.S."/>
            <person name="Tapia R."/>
            <person name="Land M.L."/>
            <person name="Hauser L."/>
            <person name="Kyrpides N.C."/>
            <person name="Ivanova N.N."/>
            <person name="Pagani I."/>
            <person name="Huntmann M."/>
            <person name="Wei C.L."/>
            <person name="Davenport K.W."/>
            <person name="Daligault H."/>
            <person name="Chain P.S."/>
            <person name="Chen A."/>
            <person name="Mavromatis K."/>
            <person name="Markowitz V."/>
            <person name="Szeto E."/>
            <person name="Mikhailova N."/>
            <person name="Pati A."/>
            <person name="Wagner M."/>
            <person name="Woyke T."/>
            <person name="Ollivier B."/>
            <person name="Klenk H.P."/>
            <person name="Spring S."/>
            <person name="Loy A."/>
        </authorList>
    </citation>
    <scope>NUCLEOTIDE SEQUENCE [LARGE SCALE GENOMIC DNA]</scope>
    <source>
        <strain evidence="3">ATCC 19365 / DSM 765 / NCIMB 8382 / VKM B-1628</strain>
    </source>
</reference>
<organism evidence="2 3">
    <name type="scientific">Desulfosporosinus orientis (strain ATCC 19365 / DSM 765 / NCIMB 8382 / VKM B-1628 / Singapore I)</name>
    <name type="common">Desulfotomaculum orientis</name>
    <dbReference type="NCBI Taxonomy" id="768706"/>
    <lineage>
        <taxon>Bacteria</taxon>
        <taxon>Bacillati</taxon>
        <taxon>Bacillota</taxon>
        <taxon>Clostridia</taxon>
        <taxon>Eubacteriales</taxon>
        <taxon>Desulfitobacteriaceae</taxon>
        <taxon>Desulfosporosinus</taxon>
    </lineage>
</organism>
<gene>
    <name evidence="2" type="ordered locus">Desor_3823</name>
</gene>
<protein>
    <recommendedName>
        <fullName evidence="4">FlgD Ig-like domain-containing protein</fullName>
    </recommendedName>
</protein>
<dbReference type="AlphaFoldDB" id="G7W9E5"/>
<dbReference type="KEGG" id="dor:Desor_3823"/>
<evidence type="ECO:0000256" key="1">
    <source>
        <dbReference type="SAM" id="SignalP"/>
    </source>
</evidence>